<dbReference type="OrthoDB" id="4778315at2759"/>
<evidence type="ECO:0000313" key="2">
    <source>
        <dbReference type="EMBL" id="KAF7539607.1"/>
    </source>
</evidence>
<accession>A0A9P5H359</accession>
<dbReference type="Proteomes" id="UP000722485">
    <property type="component" value="Unassembled WGS sequence"/>
</dbReference>
<reference evidence="2" key="1">
    <citation type="submission" date="2020-03" db="EMBL/GenBank/DDBJ databases">
        <title>Draft Genome Sequence of Cylindrodendrum hubeiense.</title>
        <authorList>
            <person name="Buettner E."/>
            <person name="Kellner H."/>
        </authorList>
    </citation>
    <scope>NUCLEOTIDE SEQUENCE</scope>
    <source>
        <strain evidence="2">IHI 201604</strain>
    </source>
</reference>
<dbReference type="AlphaFoldDB" id="A0A9P5H359"/>
<dbReference type="EMBL" id="JAANBB010000554">
    <property type="protein sequence ID" value="KAF7539607.1"/>
    <property type="molecule type" value="Genomic_DNA"/>
</dbReference>
<sequence length="157" mass="16688">MNGSQPPEAQKPSPASPVGANGHSNNSSSSLAAKKRKKDGLKPIITMEGSSPQTPGISDHPVAERAIRGMWQGHEHGPRAWAWAGERLVGIDIGNEIGRGFVLLPTALPTATGISLDQGTQRQAPELRPKAEPKRATAQHRIAQGMGCWASRHRASE</sequence>
<feature type="compositionally biased region" description="Basic and acidic residues" evidence="1">
    <location>
        <begin position="125"/>
        <end position="135"/>
    </location>
</feature>
<gene>
    <name evidence="2" type="ORF">G7Z17_g12389</name>
</gene>
<feature type="region of interest" description="Disordered" evidence="1">
    <location>
        <begin position="118"/>
        <end position="137"/>
    </location>
</feature>
<evidence type="ECO:0000313" key="3">
    <source>
        <dbReference type="Proteomes" id="UP000722485"/>
    </source>
</evidence>
<proteinExistence type="predicted"/>
<comment type="caution">
    <text evidence="2">The sequence shown here is derived from an EMBL/GenBank/DDBJ whole genome shotgun (WGS) entry which is preliminary data.</text>
</comment>
<name>A0A9P5H359_9HYPO</name>
<organism evidence="2 3">
    <name type="scientific">Cylindrodendrum hubeiense</name>
    <dbReference type="NCBI Taxonomy" id="595255"/>
    <lineage>
        <taxon>Eukaryota</taxon>
        <taxon>Fungi</taxon>
        <taxon>Dikarya</taxon>
        <taxon>Ascomycota</taxon>
        <taxon>Pezizomycotina</taxon>
        <taxon>Sordariomycetes</taxon>
        <taxon>Hypocreomycetidae</taxon>
        <taxon>Hypocreales</taxon>
        <taxon>Nectriaceae</taxon>
        <taxon>Cylindrodendrum</taxon>
    </lineage>
</organism>
<feature type="region of interest" description="Disordered" evidence="1">
    <location>
        <begin position="1"/>
        <end position="64"/>
    </location>
</feature>
<protein>
    <submittedName>
        <fullName evidence="2">Uncharacterized protein</fullName>
    </submittedName>
</protein>
<evidence type="ECO:0000256" key="1">
    <source>
        <dbReference type="SAM" id="MobiDB-lite"/>
    </source>
</evidence>
<keyword evidence="3" id="KW-1185">Reference proteome</keyword>